<dbReference type="PANTHER" id="PTHR39192:SF1">
    <property type="entry name" value="IRON UPTAKE SYSTEM COMPONENT EFEO"/>
    <property type="match status" value="1"/>
</dbReference>
<dbReference type="SMR" id="A0A2N6V5K4"/>
<dbReference type="CDD" id="cd14656">
    <property type="entry name" value="Imelysin-like_EfeO"/>
    <property type="match status" value="1"/>
</dbReference>
<evidence type="ECO:0000256" key="2">
    <source>
        <dbReference type="ARBA" id="ARBA00005989"/>
    </source>
</evidence>
<comment type="similarity">
    <text evidence="2">Belongs to the EfeM/EfeO family.</text>
</comment>
<dbReference type="InterPro" id="IPR018976">
    <property type="entry name" value="Imelysin-like"/>
</dbReference>
<evidence type="ECO:0000256" key="1">
    <source>
        <dbReference type="ARBA" id="ARBA00004418"/>
    </source>
</evidence>
<keyword evidence="3 4" id="KW-0732">Signal</keyword>
<dbReference type="Gene3D" id="1.20.1420.20">
    <property type="entry name" value="M75 peptidase, HXXE motif"/>
    <property type="match status" value="1"/>
</dbReference>
<sequence>MITRRVRAALVALPVVALSVLGGCTANNQGGSGGTNAAGSNTINVKITDKGCEVSSKSFPAGQVTFKISNEGTVPNEFEVLSENKLQIVSEKENIGPGTSTELTTALKEGTYYSACKPNMVGALVGATQLKVTKGKEVAVGGDVKKLEEQAVANYTSYVKDQVGQLLTATKAFTAAYTSGDTAKAKELFPLARQHYERIEPTAEKFGIKEAGDLDGALDVRIQNLSADAGKSVTDPEVLKSWTGWHRIEADLWGGSQFKFASDADRKAAATNLEENTQKLYDLVYGKITGVDGKKFSLTINDVVTGSVDLVNEVADTKIVGEEDTFSHTDLYDFKANIEGAEVAYGNVSEIVAKSNPELDKKIKAKFKAVHKLIDSHADGKTTDGATKYVGYDTIASVQKDAGEAPAKNSYTKAQQQFSSEVAALAKQLSEISGIVLH</sequence>
<feature type="chain" id="PRO_5043159464" evidence="4">
    <location>
        <begin position="23"/>
        <end position="438"/>
    </location>
</feature>
<evidence type="ECO:0000313" key="7">
    <source>
        <dbReference type="EMBL" id="UQF79916.1"/>
    </source>
</evidence>
<dbReference type="InterPro" id="IPR053377">
    <property type="entry name" value="Iron_uptake_EfeM/EfeO"/>
</dbReference>
<dbReference type="RefSeq" id="WP_102240121.1">
    <property type="nucleotide sequence ID" value="NZ_PNHV01000001.1"/>
</dbReference>
<dbReference type="InterPro" id="IPR050894">
    <property type="entry name" value="EfeM/EfeO_iron_uptake"/>
</dbReference>
<evidence type="ECO:0000259" key="6">
    <source>
        <dbReference type="Pfam" id="PF13473"/>
    </source>
</evidence>
<dbReference type="GO" id="GO:0042597">
    <property type="term" value="C:periplasmic space"/>
    <property type="evidence" value="ECO:0007669"/>
    <property type="project" value="UniProtKB-SubCell"/>
</dbReference>
<feature type="signal peptide" evidence="4">
    <location>
        <begin position="1"/>
        <end position="22"/>
    </location>
</feature>
<evidence type="ECO:0000259" key="5">
    <source>
        <dbReference type="Pfam" id="PF09375"/>
    </source>
</evidence>
<dbReference type="Proteomes" id="UP000830236">
    <property type="component" value="Chromosome"/>
</dbReference>
<gene>
    <name evidence="7" type="ORF">M3I41_01155</name>
</gene>
<proteinExistence type="inferred from homology"/>
<dbReference type="InterPro" id="IPR008972">
    <property type="entry name" value="Cupredoxin"/>
</dbReference>
<dbReference type="Pfam" id="PF13473">
    <property type="entry name" value="Cupredoxin_1"/>
    <property type="match status" value="1"/>
</dbReference>
<dbReference type="InterPro" id="IPR028096">
    <property type="entry name" value="EfeO_Cupredoxin"/>
</dbReference>
<name>A0A2N6V5K4_9ACTO</name>
<dbReference type="InterPro" id="IPR034981">
    <property type="entry name" value="Imelysin-like_EfeO/Algp7"/>
</dbReference>
<evidence type="ECO:0000256" key="3">
    <source>
        <dbReference type="ARBA" id="ARBA00022729"/>
    </source>
</evidence>
<dbReference type="AlphaFoldDB" id="A0A2N6V5K4"/>
<dbReference type="Gene3D" id="2.60.40.420">
    <property type="entry name" value="Cupredoxins - blue copper proteins"/>
    <property type="match status" value="1"/>
</dbReference>
<accession>A0A2N6V5K4</accession>
<dbReference type="InterPro" id="IPR038352">
    <property type="entry name" value="Imelysin_sf"/>
</dbReference>
<keyword evidence="7" id="KW-0449">Lipoprotein</keyword>
<reference evidence="7" key="1">
    <citation type="submission" date="2022-05" db="EMBL/GenBank/DDBJ databases">
        <title>Using nanopore sequencing to obtain complete genomes from saliva samples.</title>
        <authorList>
            <person name="Baker J.L."/>
        </authorList>
    </citation>
    <scope>NUCLEOTIDE SEQUENCE</scope>
    <source>
        <strain evidence="7">JCVI-JB-Ag32</strain>
    </source>
</reference>
<dbReference type="PANTHER" id="PTHR39192">
    <property type="entry name" value="IRON UPTAKE SYSTEM COMPONENT EFEO"/>
    <property type="match status" value="1"/>
</dbReference>
<comment type="subcellular location">
    <subcellularLocation>
        <location evidence="1">Periplasm</location>
    </subcellularLocation>
</comment>
<feature type="domain" description="Imelysin-like" evidence="5">
    <location>
        <begin position="151"/>
        <end position="413"/>
    </location>
</feature>
<dbReference type="PROSITE" id="PS51257">
    <property type="entry name" value="PROKAR_LIPOPROTEIN"/>
    <property type="match status" value="1"/>
</dbReference>
<evidence type="ECO:0000313" key="8">
    <source>
        <dbReference type="Proteomes" id="UP000830236"/>
    </source>
</evidence>
<evidence type="ECO:0000256" key="4">
    <source>
        <dbReference type="SAM" id="SignalP"/>
    </source>
</evidence>
<protein>
    <submittedName>
        <fullName evidence="7">EfeM/EfeO family lipoprotein</fullName>
    </submittedName>
</protein>
<dbReference type="Pfam" id="PF09375">
    <property type="entry name" value="Peptidase_M75"/>
    <property type="match status" value="1"/>
</dbReference>
<dbReference type="EMBL" id="CP097095">
    <property type="protein sequence ID" value="UQF79916.1"/>
    <property type="molecule type" value="Genomic_DNA"/>
</dbReference>
<dbReference type="NCBIfam" id="NF041757">
    <property type="entry name" value="EfeO"/>
    <property type="match status" value="1"/>
</dbReference>
<organism evidence="7 8">
    <name type="scientific">Actinomyces graevenitzii</name>
    <dbReference type="NCBI Taxonomy" id="55565"/>
    <lineage>
        <taxon>Bacteria</taxon>
        <taxon>Bacillati</taxon>
        <taxon>Actinomycetota</taxon>
        <taxon>Actinomycetes</taxon>
        <taxon>Actinomycetales</taxon>
        <taxon>Actinomycetaceae</taxon>
        <taxon>Actinomyces</taxon>
    </lineage>
</organism>
<dbReference type="KEGG" id="agh:M3I41_01155"/>
<feature type="domain" description="EfeO-type cupredoxin-like" evidence="6">
    <location>
        <begin position="29"/>
        <end position="121"/>
    </location>
</feature>